<evidence type="ECO:0008006" key="5">
    <source>
        <dbReference type="Google" id="ProtNLM"/>
    </source>
</evidence>
<evidence type="ECO:0000256" key="2">
    <source>
        <dbReference type="SAM" id="Phobius"/>
    </source>
</evidence>
<feature type="compositionally biased region" description="Low complexity" evidence="1">
    <location>
        <begin position="289"/>
        <end position="318"/>
    </location>
</feature>
<feature type="region of interest" description="Disordered" evidence="1">
    <location>
        <begin position="380"/>
        <end position="406"/>
    </location>
</feature>
<gene>
    <name evidence="3" type="ORF">B9479_002193</name>
</gene>
<reference evidence="3 4" key="1">
    <citation type="submission" date="2017-05" db="EMBL/GenBank/DDBJ databases">
        <title>The Genome Sequence of Tsuchiyaea wingfieldii DSM 27421.</title>
        <authorList>
            <person name="Cuomo C."/>
            <person name="Passer A."/>
            <person name="Billmyre B."/>
            <person name="Heitman J."/>
        </authorList>
    </citation>
    <scope>NUCLEOTIDE SEQUENCE [LARGE SCALE GENOMIC DNA]</scope>
    <source>
        <strain evidence="3 4">DSM 27421</strain>
    </source>
</reference>
<feature type="region of interest" description="Disordered" evidence="1">
    <location>
        <begin position="288"/>
        <end position="318"/>
    </location>
</feature>
<organism evidence="3 4">
    <name type="scientific">Cryptococcus floricola</name>
    <dbReference type="NCBI Taxonomy" id="2591691"/>
    <lineage>
        <taxon>Eukaryota</taxon>
        <taxon>Fungi</taxon>
        <taxon>Dikarya</taxon>
        <taxon>Basidiomycota</taxon>
        <taxon>Agaricomycotina</taxon>
        <taxon>Tremellomycetes</taxon>
        <taxon>Tremellales</taxon>
        <taxon>Cryptococcaceae</taxon>
        <taxon>Cryptococcus</taxon>
    </lineage>
</organism>
<feature type="compositionally biased region" description="Polar residues" evidence="1">
    <location>
        <begin position="380"/>
        <end position="395"/>
    </location>
</feature>
<dbReference type="Gene3D" id="2.60.120.260">
    <property type="entry name" value="Galactose-binding domain-like"/>
    <property type="match status" value="2"/>
</dbReference>
<proteinExistence type="predicted"/>
<accession>A0A5D3B1Y7</accession>
<sequence length="521" mass="55951">MVLTYPSRAKLQIDDASPQFQYFSSGNTWMQDHTTLADPYLDQYFSNTFMATHTDGDSVSLTFNGTAITIYGAQRANHGAYSTQLDGGTPSIQTGYLAEANFQAPLFEAASLDGDREHTVILVNLPSETHVSWTNNTEWWYFDIDYAVITTVGKVWTTTFDDQSPAMSYTGSGWKNNNLTDPRYFNQSTHATQIVGDSVSLAFNGSSVQVFGGLNFDHGNYSVALDGGKTADYNGTSVNMLQGASLFVASGLEEGPHNVRLTNLGQGRKGKYFSVDYMVVNSTIDPSLSANNTGGNTTSTAIASPLPDDSSSTPSSSSPIKAGITAVIVLGAVIALGMVLTLLFFLCRCTRAKPPYPKMGKRDTPMVDLNGDEVRPFVIHSNSNSTLGPYQSSPEYSADDGPHSSYALKPIRRSEANDSVPFLSSFPAPPSSNATSCPRSEAAGRCRSSPGVDLPSPNLHLPQTSPTATGDEAQAQFSPGRKYVPGREQDLGPFDAQFQESEAVMARLPPNYSQATGPSSR</sequence>
<name>A0A5D3B1Y7_9TREE</name>
<keyword evidence="4" id="KW-1185">Reference proteome</keyword>
<evidence type="ECO:0000313" key="3">
    <source>
        <dbReference type="EMBL" id="TYJ57092.1"/>
    </source>
</evidence>
<keyword evidence="2" id="KW-1133">Transmembrane helix</keyword>
<dbReference type="Proteomes" id="UP000322245">
    <property type="component" value="Unassembled WGS sequence"/>
</dbReference>
<feature type="compositionally biased region" description="Low complexity" evidence="1">
    <location>
        <begin position="420"/>
        <end position="436"/>
    </location>
</feature>
<dbReference type="AlphaFoldDB" id="A0A5D3B1Y7"/>
<protein>
    <recommendedName>
        <fullName evidence="5">Transmembrane protein</fullName>
    </recommendedName>
</protein>
<evidence type="ECO:0000256" key="1">
    <source>
        <dbReference type="SAM" id="MobiDB-lite"/>
    </source>
</evidence>
<keyword evidence="2" id="KW-0812">Transmembrane</keyword>
<feature type="transmembrane region" description="Helical" evidence="2">
    <location>
        <begin position="322"/>
        <end position="346"/>
    </location>
</feature>
<feature type="region of interest" description="Disordered" evidence="1">
    <location>
        <begin position="420"/>
        <end position="492"/>
    </location>
</feature>
<dbReference type="EMBL" id="NIDF01000016">
    <property type="protein sequence ID" value="TYJ57092.1"/>
    <property type="molecule type" value="Genomic_DNA"/>
</dbReference>
<keyword evidence="2" id="KW-0472">Membrane</keyword>
<comment type="caution">
    <text evidence="3">The sequence shown here is derived from an EMBL/GenBank/DDBJ whole genome shotgun (WGS) entry which is preliminary data.</text>
</comment>
<evidence type="ECO:0000313" key="4">
    <source>
        <dbReference type="Proteomes" id="UP000322245"/>
    </source>
</evidence>